<dbReference type="InterPro" id="IPR036388">
    <property type="entry name" value="WH-like_DNA-bd_sf"/>
</dbReference>
<dbReference type="Proteomes" id="UP001239215">
    <property type="component" value="Unassembled WGS sequence"/>
</dbReference>
<dbReference type="GO" id="GO:0003700">
    <property type="term" value="F:DNA-binding transcription factor activity"/>
    <property type="evidence" value="ECO:0007669"/>
    <property type="project" value="InterPro"/>
</dbReference>
<dbReference type="EMBL" id="JAUTAN010000001">
    <property type="protein sequence ID" value="MDQ1102910.1"/>
    <property type="molecule type" value="Genomic_DNA"/>
</dbReference>
<dbReference type="PROSITE" id="PS50995">
    <property type="entry name" value="HTH_MARR_2"/>
    <property type="match status" value="1"/>
</dbReference>
<protein>
    <submittedName>
        <fullName evidence="2">DNA-binding MarR family transcriptional regulator</fullName>
    </submittedName>
</protein>
<dbReference type="Gene3D" id="1.10.10.10">
    <property type="entry name" value="Winged helix-like DNA-binding domain superfamily/Winged helix DNA-binding domain"/>
    <property type="match status" value="1"/>
</dbReference>
<accession>A0AAJ1TV96</accession>
<dbReference type="PANTHER" id="PTHR39515:SF2">
    <property type="entry name" value="HTH-TYPE TRANSCRIPTIONAL REGULATOR RV0880"/>
    <property type="match status" value="1"/>
</dbReference>
<feature type="domain" description="HTH marR-type" evidence="1">
    <location>
        <begin position="27"/>
        <end position="162"/>
    </location>
</feature>
<dbReference type="SMART" id="SM00347">
    <property type="entry name" value="HTH_MARR"/>
    <property type="match status" value="1"/>
</dbReference>
<dbReference type="AlphaFoldDB" id="A0AAJ1TV96"/>
<dbReference type="InterPro" id="IPR000835">
    <property type="entry name" value="HTH_MarR-typ"/>
</dbReference>
<evidence type="ECO:0000313" key="2">
    <source>
        <dbReference type="EMBL" id="MDQ1102910.1"/>
    </source>
</evidence>
<dbReference type="InterPro" id="IPR052526">
    <property type="entry name" value="HTH-type_Bedaq_tolerance"/>
</dbReference>
<sequence length="165" mass="17496">MPVAFTCIGKLCSVELVPPSTPTTDVDADVTRLAGELVTAASRLVRQVRRSSPQVAPALRVLAMLDDHGPITVGRVAELDGTSQPTATAAVRGLVRQGWVQRTPHPDDARSTLLGLTPAGRSTLAEQRRRNAALVRDRLVAAGRHSPDDLARAVDLLRALTEGTA</sequence>
<comment type="caution">
    <text evidence="2">The sequence shown here is derived from an EMBL/GenBank/DDBJ whole genome shotgun (WGS) entry which is preliminary data.</text>
</comment>
<dbReference type="InterPro" id="IPR036390">
    <property type="entry name" value="WH_DNA-bd_sf"/>
</dbReference>
<dbReference type="Pfam" id="PF01047">
    <property type="entry name" value="MarR"/>
    <property type="match status" value="1"/>
</dbReference>
<gene>
    <name evidence="2" type="ORF">QE405_000194</name>
</gene>
<proteinExistence type="predicted"/>
<dbReference type="GO" id="GO:0003677">
    <property type="term" value="F:DNA binding"/>
    <property type="evidence" value="ECO:0007669"/>
    <property type="project" value="UniProtKB-KW"/>
</dbReference>
<keyword evidence="2" id="KW-0238">DNA-binding</keyword>
<dbReference type="SUPFAM" id="SSF46785">
    <property type="entry name" value="Winged helix' DNA-binding domain"/>
    <property type="match status" value="1"/>
</dbReference>
<evidence type="ECO:0000313" key="3">
    <source>
        <dbReference type="Proteomes" id="UP001239215"/>
    </source>
</evidence>
<evidence type="ECO:0000259" key="1">
    <source>
        <dbReference type="PROSITE" id="PS50995"/>
    </source>
</evidence>
<reference evidence="2" key="1">
    <citation type="submission" date="2023-07" db="EMBL/GenBank/DDBJ databases">
        <title>Functional and genomic diversity of the sorghum phyllosphere microbiome.</title>
        <authorList>
            <person name="Shade A."/>
        </authorList>
    </citation>
    <scope>NUCLEOTIDE SEQUENCE</scope>
    <source>
        <strain evidence="2">SORGH_AS_1067</strain>
    </source>
</reference>
<dbReference type="PANTHER" id="PTHR39515">
    <property type="entry name" value="CONSERVED PROTEIN"/>
    <property type="match status" value="1"/>
</dbReference>
<organism evidence="2 3">
    <name type="scientific">Nocardioides zeae</name>
    <dbReference type="NCBI Taxonomy" id="1457234"/>
    <lineage>
        <taxon>Bacteria</taxon>
        <taxon>Bacillati</taxon>
        <taxon>Actinomycetota</taxon>
        <taxon>Actinomycetes</taxon>
        <taxon>Propionibacteriales</taxon>
        <taxon>Nocardioidaceae</taxon>
        <taxon>Nocardioides</taxon>
    </lineage>
</organism>
<name>A0AAJ1TV96_9ACTN</name>